<dbReference type="PATRIC" id="fig|1359167.3.peg.450"/>
<accession>A0A0F3NCP3</accession>
<reference evidence="2 3" key="1">
    <citation type="submission" date="2015-02" db="EMBL/GenBank/DDBJ databases">
        <title>Genome Sequencing of Rickettsiales.</title>
        <authorList>
            <person name="Daugherty S.C."/>
            <person name="Su Q."/>
            <person name="Abolude K."/>
            <person name="Beier-Sexton M."/>
            <person name="Carlyon J.A."/>
            <person name="Carter R."/>
            <person name="Day N.P."/>
            <person name="Dumler S.J."/>
            <person name="Dyachenko V."/>
            <person name="Godinez A."/>
            <person name="Kurtti T.J."/>
            <person name="Lichay M."/>
            <person name="Mullins K.E."/>
            <person name="Ott S."/>
            <person name="Pappas-Brown V."/>
            <person name="Paris D.H."/>
            <person name="Patel P."/>
            <person name="Richards A.L."/>
            <person name="Sadzewicz L."/>
            <person name="Sears K."/>
            <person name="Seidman D."/>
            <person name="Sengamalay N."/>
            <person name="Stenos J."/>
            <person name="Tallon L.J."/>
            <person name="Vincent G."/>
            <person name="Fraser C.M."/>
            <person name="Munderloh U."/>
            <person name="Dunning-Hotopp J.C."/>
        </authorList>
    </citation>
    <scope>NUCLEOTIDE SEQUENCE [LARGE SCALE GENOMIC DNA]</scope>
    <source>
        <strain evidence="2 3">EmCRT</strain>
    </source>
</reference>
<comment type="caution">
    <text evidence="2">The sequence shown here is derived from an EMBL/GenBank/DDBJ whole genome shotgun (WGS) entry which is preliminary data.</text>
</comment>
<dbReference type="EMBL" id="LANU01000002">
    <property type="protein sequence ID" value="KJV65521.1"/>
    <property type="molecule type" value="Genomic_DNA"/>
</dbReference>
<sequence length="38" mass="4470">MILMMNEAENEDIVFMMYSIICNMALLLLTLICYISHK</sequence>
<evidence type="ECO:0000313" key="3">
    <source>
        <dbReference type="Proteomes" id="UP000033546"/>
    </source>
</evidence>
<organism evidence="2 3">
    <name type="scientific">Ehrlichia cf. muris str. EmCRT</name>
    <dbReference type="NCBI Taxonomy" id="1359167"/>
    <lineage>
        <taxon>Bacteria</taxon>
        <taxon>Pseudomonadati</taxon>
        <taxon>Pseudomonadota</taxon>
        <taxon>Alphaproteobacteria</taxon>
        <taxon>Rickettsiales</taxon>
        <taxon>Anaplasmataceae</taxon>
        <taxon>Ehrlichia</taxon>
    </lineage>
</organism>
<keyword evidence="1" id="KW-0812">Transmembrane</keyword>
<keyword evidence="1" id="KW-0472">Membrane</keyword>
<dbReference type="AlphaFoldDB" id="A0A0F3NCP3"/>
<evidence type="ECO:0000256" key="1">
    <source>
        <dbReference type="SAM" id="Phobius"/>
    </source>
</evidence>
<protein>
    <submittedName>
        <fullName evidence="2">Putative membrane protein</fullName>
    </submittedName>
</protein>
<gene>
    <name evidence="2" type="ORF">EMUCRT_0465</name>
</gene>
<feature type="transmembrane region" description="Helical" evidence="1">
    <location>
        <begin position="13"/>
        <end position="35"/>
    </location>
</feature>
<name>A0A0F3NCP3_9RICK</name>
<dbReference type="Proteomes" id="UP000033546">
    <property type="component" value="Unassembled WGS sequence"/>
</dbReference>
<proteinExistence type="predicted"/>
<evidence type="ECO:0000313" key="2">
    <source>
        <dbReference type="EMBL" id="KJV65521.1"/>
    </source>
</evidence>
<keyword evidence="1" id="KW-1133">Transmembrane helix</keyword>